<dbReference type="GO" id="GO:0030515">
    <property type="term" value="F:snoRNA binding"/>
    <property type="evidence" value="ECO:0007669"/>
    <property type="project" value="InterPro"/>
</dbReference>
<gene>
    <name evidence="1" type="ORF">PVAP13_2NG298700</name>
</gene>
<reference evidence="1" key="1">
    <citation type="submission" date="2020-05" db="EMBL/GenBank/DDBJ databases">
        <title>WGS assembly of Panicum virgatum.</title>
        <authorList>
            <person name="Lovell J.T."/>
            <person name="Jenkins J."/>
            <person name="Shu S."/>
            <person name="Juenger T.E."/>
            <person name="Schmutz J."/>
        </authorList>
    </citation>
    <scope>NUCLEOTIDE SEQUENCE</scope>
    <source>
        <strain evidence="1">AP13</strain>
    </source>
</reference>
<dbReference type="Proteomes" id="UP000823388">
    <property type="component" value="Chromosome 2N"/>
</dbReference>
<dbReference type="GO" id="GO:0032040">
    <property type="term" value="C:small-subunit processome"/>
    <property type="evidence" value="ECO:0007669"/>
    <property type="project" value="InterPro"/>
</dbReference>
<sequence length="448" mass="52314">MRILILNGREHYWRHPQASPCLMLMMMHSKKLMYSLNSLSFVQMFRYFPFLFILTLQLVINLHMFCHFSLQDTWVYFRDVDTAKNVMFTLGFVKFDDKTTAWDGQTGPSNELIRLIRRYCKGRKHLIVQSADIKVIIEEKLNVKCSYDKNVVDELVWGMKNVLREFILQEKYNVTREYRCLPVSKGLKQCLKDHLINLSTTELDANFIPKIGLLHYLNITLKQVPRMLRESYGDHVCRIGEHIKSNSMYARVLARILVPELAPEYDFCKMLSPDLALKIQEADKSATKYRDEQLTMHDREIIMGALSILLSVPKQRDDIMICVKLMEAEMCTRLMLLEDPHEKFVRVPTNLKHSTFRRTLLETPSGFAIFDVNEDVFRWPRHMWVRFIDAREARQVVLALGFVNVKDNSIAQNSYDGPGQELSSLILNLCGHDTKLIVQDDAHRGKTC</sequence>
<proteinExistence type="predicted"/>
<dbReference type="GO" id="GO:0031428">
    <property type="term" value="C:box C/D methylation guide snoRNP complex"/>
    <property type="evidence" value="ECO:0007669"/>
    <property type="project" value="InterPro"/>
</dbReference>
<dbReference type="InterPro" id="IPR045056">
    <property type="entry name" value="Nop56/Nop58"/>
</dbReference>
<comment type="caution">
    <text evidence="1">The sequence shown here is derived from an EMBL/GenBank/DDBJ whole genome shotgun (WGS) entry which is preliminary data.</text>
</comment>
<name>A0A8T0VHC7_PANVG</name>
<protein>
    <submittedName>
        <fullName evidence="1">Uncharacterized protein</fullName>
    </submittedName>
</protein>
<dbReference type="AlphaFoldDB" id="A0A8T0VHC7"/>
<dbReference type="PANTHER" id="PTHR10894">
    <property type="entry name" value="NUCLEOLAR PROTEIN 5 NUCLEOLAR PROTEIN NOP5 NOP58"/>
    <property type="match status" value="1"/>
</dbReference>
<dbReference type="EMBL" id="CM029040">
    <property type="protein sequence ID" value="KAG2634158.1"/>
    <property type="molecule type" value="Genomic_DNA"/>
</dbReference>
<evidence type="ECO:0000313" key="2">
    <source>
        <dbReference type="Proteomes" id="UP000823388"/>
    </source>
</evidence>
<organism evidence="1 2">
    <name type="scientific">Panicum virgatum</name>
    <name type="common">Blackwell switchgrass</name>
    <dbReference type="NCBI Taxonomy" id="38727"/>
    <lineage>
        <taxon>Eukaryota</taxon>
        <taxon>Viridiplantae</taxon>
        <taxon>Streptophyta</taxon>
        <taxon>Embryophyta</taxon>
        <taxon>Tracheophyta</taxon>
        <taxon>Spermatophyta</taxon>
        <taxon>Magnoliopsida</taxon>
        <taxon>Liliopsida</taxon>
        <taxon>Poales</taxon>
        <taxon>Poaceae</taxon>
        <taxon>PACMAD clade</taxon>
        <taxon>Panicoideae</taxon>
        <taxon>Panicodae</taxon>
        <taxon>Paniceae</taxon>
        <taxon>Panicinae</taxon>
        <taxon>Panicum</taxon>
        <taxon>Panicum sect. Hiantes</taxon>
    </lineage>
</organism>
<dbReference type="PANTHER" id="PTHR10894:SF29">
    <property type="match status" value="1"/>
</dbReference>
<keyword evidence="2" id="KW-1185">Reference proteome</keyword>
<accession>A0A8T0VHC7</accession>
<evidence type="ECO:0000313" key="1">
    <source>
        <dbReference type="EMBL" id="KAG2634158.1"/>
    </source>
</evidence>